<dbReference type="InterPro" id="IPR050953">
    <property type="entry name" value="N4_N6_ade-DNA_methylase"/>
</dbReference>
<evidence type="ECO:0000256" key="3">
    <source>
        <dbReference type="ARBA" id="ARBA00022679"/>
    </source>
</evidence>
<dbReference type="PANTHER" id="PTHR33841:SF1">
    <property type="entry name" value="DNA METHYLTRANSFERASE A"/>
    <property type="match status" value="1"/>
</dbReference>
<evidence type="ECO:0000313" key="8">
    <source>
        <dbReference type="Proteomes" id="UP000234328"/>
    </source>
</evidence>
<proteinExistence type="predicted"/>
<dbReference type="EMBL" id="PDNV01000010">
    <property type="protein sequence ID" value="PLC52818.1"/>
    <property type="molecule type" value="Genomic_DNA"/>
</dbReference>
<evidence type="ECO:0000259" key="6">
    <source>
        <dbReference type="Pfam" id="PF07669"/>
    </source>
</evidence>
<dbReference type="InterPro" id="IPR011639">
    <property type="entry name" value="MethylTrfase_TaqI-like_dom"/>
</dbReference>
<dbReference type="Proteomes" id="UP000234328">
    <property type="component" value="Unassembled WGS sequence"/>
</dbReference>
<dbReference type="OrthoDB" id="9782445at2"/>
<sequence>MDTRALKQFAQLARRNLIEQVAAKLEQVLSAASAARRENGPAVTQLEKQITDTSREQLIEKVAYTWFNRFCAIRYMDVNGYTRISVVSPADESQVQPEILAEAKMGHMDEDRIPEKTRDQVAALLNSTLPSRDPQQEAYRLLLVAECNSFYRAMPYLFEHIADYTELLMPDDLLSANSILAATCEAMTPQNCSDVEVIGWLYQFYISEKKDDIFVGLKKNEKITPENIPAATQLFTPHWIVRYLVENSLGRLWMLNHPSSPLATQMSYYIKPEAPETDFLKIQKPEDLKVCDPACGSGHMLTYAFDLLYAIYEEVGTDPSEIPEKILMHNLYGIELDERAGNLAAFALTMKARAKQRRFFNKGVEPNICILEKIEFSDDELTEYMTAAGDDLFTQDLRETLKQFEEADNFGSLIRPKLTNVQDILVALQFESMNGNIFLADTGIRLQRLLQMSAYLGRKYSVVIANPPYMGEKGMTQRTKEFAAAHYRPYKSNLFSMFMTRLVEMVSKGGSIGLMTPISWMSLSSFESVRRLILENTTITTFVQPEYNSFWDSAHVAICAFTLLSGGNENQKGDYINLASFFGGNIQSDKVLNAIKNSNCGYRYKASKKDFLKIPGIPLAYWIKGLENFENQKIGERFISGGRNKTHNNEKYLRYAWEFNKGDSKWIPYANGGDFRKYSGNSLEFIDWSLDARGFYDSHGGLTNRKYWGKEGITWSLITSAINGFRIKRAAQQYSSGSPTLFNDDYVCDHLLLGFLNSHVALYFLKAISPTVNTTINDIFSLPYPITAGKELIAERVGRCIEISDRDWGFYEISESFETHSLINGTYSSSLIHDRYVLARKHWDQLTEQMRLLESQNNFQFVEAYGLVNEIEPNIPLDQVTLTCNPHYRYGGDKTEDELEVLLLTDSMREFISYAVGCMFGRYSLDKPGLVLANQGESLADYLQQIPEPRFTPDKDNVIPLLDGDWFADDITERFRQFLRTTFGEEHYEENLTFIEDAIGKDIRKFFLRDFYTDHVKRYKKRPIYWLFSSPKGTFNALIYLHRYRPDTASVVLQYLREFRNKLAAQLDHLQQVSISPSASQVEKTRALKEIDVLKKQLLELDDYERDTLYPLATKQITIDLDDGVKVNYLKFGSALKKIVGLDAKGED</sequence>
<dbReference type="EC" id="2.1.1.72" evidence="1"/>
<evidence type="ECO:0000256" key="5">
    <source>
        <dbReference type="ARBA" id="ARBA00047942"/>
    </source>
</evidence>
<dbReference type="RefSeq" id="WP_102070952.1">
    <property type="nucleotide sequence ID" value="NZ_PDNV01000010.1"/>
</dbReference>
<keyword evidence="2 7" id="KW-0489">Methyltransferase</keyword>
<dbReference type="InterPro" id="IPR002052">
    <property type="entry name" value="DNA_methylase_N6_adenine_CS"/>
</dbReference>
<dbReference type="PROSITE" id="PS00092">
    <property type="entry name" value="N6_MTASE"/>
    <property type="match status" value="1"/>
</dbReference>
<dbReference type="AlphaFoldDB" id="A0A2N4UCS1"/>
<evidence type="ECO:0000256" key="1">
    <source>
        <dbReference type="ARBA" id="ARBA00011900"/>
    </source>
</evidence>
<keyword evidence="4" id="KW-0949">S-adenosyl-L-methionine</keyword>
<dbReference type="Gene3D" id="3.40.50.150">
    <property type="entry name" value="Vaccinia Virus protein VP39"/>
    <property type="match status" value="1"/>
</dbReference>
<dbReference type="Pfam" id="PF07669">
    <property type="entry name" value="Eco57I"/>
    <property type="match status" value="1"/>
</dbReference>
<dbReference type="GO" id="GO:0003676">
    <property type="term" value="F:nucleic acid binding"/>
    <property type="evidence" value="ECO:0007669"/>
    <property type="project" value="InterPro"/>
</dbReference>
<dbReference type="SUPFAM" id="SSF53335">
    <property type="entry name" value="S-adenosyl-L-methionine-dependent methyltransferases"/>
    <property type="match status" value="1"/>
</dbReference>
<dbReference type="GO" id="GO:0006304">
    <property type="term" value="P:DNA modification"/>
    <property type="evidence" value="ECO:0007669"/>
    <property type="project" value="InterPro"/>
</dbReference>
<evidence type="ECO:0000256" key="4">
    <source>
        <dbReference type="ARBA" id="ARBA00022691"/>
    </source>
</evidence>
<evidence type="ECO:0000313" key="7">
    <source>
        <dbReference type="EMBL" id="PLC52818.1"/>
    </source>
</evidence>
<name>A0A2N4UCS1_9BURK</name>
<feature type="domain" description="Type II methyltransferase M.TaqI-like" evidence="6">
    <location>
        <begin position="329"/>
        <end position="545"/>
    </location>
</feature>
<reference evidence="7 8" key="1">
    <citation type="submission" date="2017-10" db="EMBL/GenBank/DDBJ databases">
        <title>Two draft genome sequences of Pusillimonas sp. strains isolated from a nitrate- and radionuclide-contaminated groundwater in Russia.</title>
        <authorList>
            <person name="Grouzdev D.S."/>
            <person name="Tourova T.P."/>
            <person name="Goeva M.A."/>
            <person name="Babich T.L."/>
            <person name="Sokolova D.S."/>
            <person name="Abdullin R."/>
            <person name="Poltaraus A.B."/>
            <person name="Toshchakov S.V."/>
            <person name="Nazina T.N."/>
        </authorList>
    </citation>
    <scope>NUCLEOTIDE SEQUENCE [LARGE SCALE GENOMIC DNA]</scope>
    <source>
        <strain evidence="7 8">JR1/69-2-13</strain>
    </source>
</reference>
<dbReference type="NCBIfam" id="NF033452">
    <property type="entry name" value="BREX_1_MTaseX"/>
    <property type="match status" value="1"/>
</dbReference>
<evidence type="ECO:0000256" key="2">
    <source>
        <dbReference type="ARBA" id="ARBA00022603"/>
    </source>
</evidence>
<dbReference type="InterPro" id="IPR029063">
    <property type="entry name" value="SAM-dependent_MTases_sf"/>
</dbReference>
<dbReference type="GO" id="GO:0009007">
    <property type="term" value="F:site-specific DNA-methyltransferase (adenine-specific) activity"/>
    <property type="evidence" value="ECO:0007669"/>
    <property type="project" value="UniProtKB-EC"/>
</dbReference>
<gene>
    <name evidence="7" type="ORF">CR155_15510</name>
</gene>
<comment type="catalytic activity">
    <reaction evidence="5">
        <text>a 2'-deoxyadenosine in DNA + S-adenosyl-L-methionine = an N(6)-methyl-2'-deoxyadenosine in DNA + S-adenosyl-L-homocysteine + H(+)</text>
        <dbReference type="Rhea" id="RHEA:15197"/>
        <dbReference type="Rhea" id="RHEA-COMP:12418"/>
        <dbReference type="Rhea" id="RHEA-COMP:12419"/>
        <dbReference type="ChEBI" id="CHEBI:15378"/>
        <dbReference type="ChEBI" id="CHEBI:57856"/>
        <dbReference type="ChEBI" id="CHEBI:59789"/>
        <dbReference type="ChEBI" id="CHEBI:90615"/>
        <dbReference type="ChEBI" id="CHEBI:90616"/>
        <dbReference type="EC" id="2.1.1.72"/>
    </reaction>
</comment>
<dbReference type="PANTHER" id="PTHR33841">
    <property type="entry name" value="DNA METHYLTRANSFERASE YEEA-RELATED"/>
    <property type="match status" value="1"/>
</dbReference>
<dbReference type="InterPro" id="IPR047939">
    <property type="entry name" value="BREX_1_PglX"/>
</dbReference>
<accession>A0A2N4UCS1</accession>
<keyword evidence="3 7" id="KW-0808">Transferase</keyword>
<dbReference type="PRINTS" id="PR00507">
    <property type="entry name" value="N12N6MTFRASE"/>
</dbReference>
<keyword evidence="8" id="KW-1185">Reference proteome</keyword>
<comment type="caution">
    <text evidence="7">The sequence shown here is derived from an EMBL/GenBank/DDBJ whole genome shotgun (WGS) entry which is preliminary data.</text>
</comment>
<organism evidence="7 8">
    <name type="scientific">Pollutimonas nitritireducens</name>
    <dbReference type="NCBI Taxonomy" id="2045209"/>
    <lineage>
        <taxon>Bacteria</taxon>
        <taxon>Pseudomonadati</taxon>
        <taxon>Pseudomonadota</taxon>
        <taxon>Betaproteobacteria</taxon>
        <taxon>Burkholderiales</taxon>
        <taxon>Alcaligenaceae</taxon>
        <taxon>Pollutimonas</taxon>
    </lineage>
</organism>
<dbReference type="GO" id="GO:0032259">
    <property type="term" value="P:methylation"/>
    <property type="evidence" value="ECO:0007669"/>
    <property type="project" value="UniProtKB-KW"/>
</dbReference>
<protein>
    <recommendedName>
        <fullName evidence="1">site-specific DNA-methyltransferase (adenine-specific)</fullName>
        <ecNumber evidence="1">2.1.1.72</ecNumber>
    </recommendedName>
</protein>